<keyword evidence="3" id="KW-1185">Reference proteome</keyword>
<sequence length="296" mass="31747">MHQYVIVDVFTTVALQGNPLAVFPDAVGIPAERMQLIAREMNLSETTFVLPARADGDRYVRIFTPINELPFAGHPVLGTAAVLGVSTAVDRLRLETAGGTIPIDFSHRRERTVTAAMRQPIPVREPYARQGDLLDALGLESSTLPVDAYRNGPRHVYVGVESEAALSRLRPDLRALAGHPDMAAICFTRSGDPEEAGDAGGSEGLEGSGERWRMRMFSPAYGVSEDAGTGSAAGPLAVHLARYGLVPFGKRIEIVQGVEMGRPSQMFARAEGNSRRLDTVEVEGSAVITARGTLLA</sequence>
<dbReference type="NCBIfam" id="TIGR00654">
    <property type="entry name" value="PhzF_family"/>
    <property type="match status" value="1"/>
</dbReference>
<gene>
    <name evidence="2" type="ORF">JEQ17_03385</name>
</gene>
<organism evidence="2 3">
    <name type="scientific">Streptomyces liliifuscus</name>
    <dbReference type="NCBI Taxonomy" id="2797636"/>
    <lineage>
        <taxon>Bacteria</taxon>
        <taxon>Bacillati</taxon>
        <taxon>Actinomycetota</taxon>
        <taxon>Actinomycetes</taxon>
        <taxon>Kitasatosporales</taxon>
        <taxon>Streptomycetaceae</taxon>
        <taxon>Streptomyces</taxon>
    </lineage>
</organism>
<accession>A0A7T7I0B9</accession>
<dbReference type="Gene3D" id="3.10.310.10">
    <property type="entry name" value="Diaminopimelate Epimerase, Chain A, domain 1"/>
    <property type="match status" value="2"/>
</dbReference>
<dbReference type="PANTHER" id="PTHR13774">
    <property type="entry name" value="PHENAZINE BIOSYNTHESIS PROTEIN"/>
    <property type="match status" value="1"/>
</dbReference>
<evidence type="ECO:0000313" key="2">
    <source>
        <dbReference type="EMBL" id="QQM38603.1"/>
    </source>
</evidence>
<dbReference type="SUPFAM" id="SSF54506">
    <property type="entry name" value="Diaminopimelate epimerase-like"/>
    <property type="match status" value="1"/>
</dbReference>
<dbReference type="PANTHER" id="PTHR13774:SF32">
    <property type="entry name" value="ANTISENSE-ENHANCING SEQUENCE 1"/>
    <property type="match status" value="1"/>
</dbReference>
<protein>
    <submittedName>
        <fullName evidence="2">PhzF family phenazine biosynthesis protein</fullName>
    </submittedName>
</protein>
<dbReference type="KEGG" id="slf:JEQ17_03385"/>
<evidence type="ECO:0000313" key="3">
    <source>
        <dbReference type="Proteomes" id="UP000595636"/>
    </source>
</evidence>
<dbReference type="GO" id="GO:0016853">
    <property type="term" value="F:isomerase activity"/>
    <property type="evidence" value="ECO:0007669"/>
    <property type="project" value="TreeGrafter"/>
</dbReference>
<dbReference type="GO" id="GO:0005737">
    <property type="term" value="C:cytoplasm"/>
    <property type="evidence" value="ECO:0007669"/>
    <property type="project" value="TreeGrafter"/>
</dbReference>
<dbReference type="PIRSF" id="PIRSF016184">
    <property type="entry name" value="PhzC_PhzF"/>
    <property type="match status" value="1"/>
</dbReference>
<dbReference type="InterPro" id="IPR003719">
    <property type="entry name" value="Phenazine_PhzF-like"/>
</dbReference>
<dbReference type="EMBL" id="CP066831">
    <property type="protein sequence ID" value="QQM38603.1"/>
    <property type="molecule type" value="Genomic_DNA"/>
</dbReference>
<proteinExistence type="predicted"/>
<evidence type="ECO:0000256" key="1">
    <source>
        <dbReference type="PIRSR" id="PIRSR016184-1"/>
    </source>
</evidence>
<dbReference type="AlphaFoldDB" id="A0A7T7I0B9"/>
<name>A0A7T7I0B9_9ACTN</name>
<reference evidence="2 3" key="1">
    <citation type="submission" date="2020-12" db="EMBL/GenBank/DDBJ databases">
        <title>A novel species.</title>
        <authorList>
            <person name="Li K."/>
        </authorList>
    </citation>
    <scope>NUCLEOTIDE SEQUENCE [LARGE SCALE GENOMIC DNA]</scope>
    <source>
        <strain evidence="2 3">ZYC-3</strain>
    </source>
</reference>
<feature type="active site" evidence="1">
    <location>
        <position position="45"/>
    </location>
</feature>
<dbReference type="RefSeq" id="WP_200393769.1">
    <property type="nucleotide sequence ID" value="NZ_CP066831.1"/>
</dbReference>
<dbReference type="Pfam" id="PF02567">
    <property type="entry name" value="PhzC-PhzF"/>
    <property type="match status" value="1"/>
</dbReference>
<dbReference type="Proteomes" id="UP000595636">
    <property type="component" value="Chromosome"/>
</dbReference>